<keyword evidence="5" id="KW-1185">Reference proteome</keyword>
<gene>
    <name evidence="4" type="ORF">GA0070612_2014</name>
</gene>
<dbReference type="Pfam" id="PF00174">
    <property type="entry name" value="Oxidored_molyb"/>
    <property type="match status" value="1"/>
</dbReference>
<dbReference type="RefSeq" id="WP_088987650.1">
    <property type="nucleotide sequence ID" value="NZ_LT607409.1"/>
</dbReference>
<feature type="transmembrane region" description="Helical" evidence="2">
    <location>
        <begin position="231"/>
        <end position="253"/>
    </location>
</feature>
<dbReference type="GO" id="GO:0020037">
    <property type="term" value="F:heme binding"/>
    <property type="evidence" value="ECO:0007669"/>
    <property type="project" value="TreeGrafter"/>
</dbReference>
<dbReference type="InterPro" id="IPR014756">
    <property type="entry name" value="Ig_E-set"/>
</dbReference>
<dbReference type="Pfam" id="PF17957">
    <property type="entry name" value="Big_7"/>
    <property type="match status" value="1"/>
</dbReference>
<dbReference type="PANTHER" id="PTHR19372">
    <property type="entry name" value="SULFITE REDUCTASE"/>
    <property type="match status" value="1"/>
</dbReference>
<keyword evidence="2" id="KW-0472">Membrane</keyword>
<evidence type="ECO:0000313" key="4">
    <source>
        <dbReference type="EMBL" id="SCE89908.1"/>
    </source>
</evidence>
<evidence type="ECO:0000256" key="2">
    <source>
        <dbReference type="SAM" id="Phobius"/>
    </source>
</evidence>
<sequence length="579" mass="60486">MSTTSRRYAALAGVTAAAVAIGIAEPVAVLTGPRSAPLVAVGGVVVDAVPESLKQLAIDIFGTADKIALLVGTGLLLAGFAALFGVLAVRRLAFGLAGIAAFGVIGVAAAVTRSGADVFDALPSLVGAGLGALVLWLFIDGPFELDPWPWSPPTPTEPSARAVPPGDSVPPSGAVPPAGSVPSDGLGRESRDEPASPGPEGLPVTPAAPAPVVPAGPDAPAEVDPESRRRFLTGSGVLLGTAVVAGLGGRWLAGRRGVSAARDAIRLPAPVAPAPAVPAGADLSLAQLAPYVTPNIGFYRIDTALVVPQVDPDTWRLRIHGRVGTERTYTYADLLARPLVERYVTLACVSNEVGGDLIGNARWLGVPVRELLDEADPDDDADQVVGRSVDGWTCGTPTAALRDGRDALLAVGMNGEPLPVEHGFPVRMVVPGLYGYVSACKWVTELELTRFADFDAYWVPRGWSAQGPIKTQSRIDAPRRRNRLTPGPITVAGVAWAQHRGIRRVEVRVDGGPWQEATLAPTVSVDTWVQWSWRWDATPGEHRLQVRATDATGETQTERTQGVAPDGATGWHTVPVTVR</sequence>
<feature type="domain" description="Oxidoreductase molybdopterin-binding" evidence="3">
    <location>
        <begin position="306"/>
        <end position="458"/>
    </location>
</feature>
<reference evidence="5" key="1">
    <citation type="submission" date="2016-06" db="EMBL/GenBank/DDBJ databases">
        <authorList>
            <person name="Varghese N."/>
            <person name="Submissions Spin"/>
        </authorList>
    </citation>
    <scope>NUCLEOTIDE SEQUENCE [LARGE SCALE GENOMIC DNA]</scope>
    <source>
        <strain evidence="5">DSM 45160</strain>
    </source>
</reference>
<dbReference type="PANTHER" id="PTHR19372:SF7">
    <property type="entry name" value="SULFITE OXIDASE, MITOCHONDRIAL"/>
    <property type="match status" value="1"/>
</dbReference>
<organism evidence="4 5">
    <name type="scientific">Micromonospora chokoriensis</name>
    <dbReference type="NCBI Taxonomy" id="356851"/>
    <lineage>
        <taxon>Bacteria</taxon>
        <taxon>Bacillati</taxon>
        <taxon>Actinomycetota</taxon>
        <taxon>Actinomycetes</taxon>
        <taxon>Micromonosporales</taxon>
        <taxon>Micromonosporaceae</taxon>
        <taxon>Micromonospora</taxon>
    </lineage>
</organism>
<keyword evidence="2" id="KW-0812">Transmembrane</keyword>
<feature type="transmembrane region" description="Helical" evidence="2">
    <location>
        <begin position="67"/>
        <end position="87"/>
    </location>
</feature>
<protein>
    <submittedName>
        <fullName evidence="4">DMSO/TMAO reductase YedYZ, molybdopterin-dependent catalytic subunit</fullName>
    </submittedName>
</protein>
<feature type="region of interest" description="Disordered" evidence="1">
    <location>
        <begin position="550"/>
        <end position="569"/>
    </location>
</feature>
<feature type="transmembrane region" description="Helical" evidence="2">
    <location>
        <begin position="118"/>
        <end position="139"/>
    </location>
</feature>
<proteinExistence type="predicted"/>
<dbReference type="GO" id="GO:0008482">
    <property type="term" value="F:sulfite oxidase activity"/>
    <property type="evidence" value="ECO:0007669"/>
    <property type="project" value="TreeGrafter"/>
</dbReference>
<name>A0A1C4W157_9ACTN</name>
<evidence type="ECO:0000256" key="1">
    <source>
        <dbReference type="SAM" id="MobiDB-lite"/>
    </source>
</evidence>
<dbReference type="AlphaFoldDB" id="A0A1C4W157"/>
<dbReference type="Gene3D" id="3.90.420.10">
    <property type="entry name" value="Oxidoreductase, molybdopterin-binding domain"/>
    <property type="match status" value="1"/>
</dbReference>
<accession>A0A1C4W157</accession>
<keyword evidence="2" id="KW-1133">Transmembrane helix</keyword>
<evidence type="ECO:0000259" key="3">
    <source>
        <dbReference type="Pfam" id="PF00174"/>
    </source>
</evidence>
<dbReference type="SUPFAM" id="SSF56524">
    <property type="entry name" value="Oxidoreductase molybdopterin-binding domain"/>
    <property type="match status" value="1"/>
</dbReference>
<dbReference type="SUPFAM" id="SSF81296">
    <property type="entry name" value="E set domains"/>
    <property type="match status" value="1"/>
</dbReference>
<dbReference type="Gene3D" id="2.60.40.650">
    <property type="match status" value="1"/>
</dbReference>
<dbReference type="InterPro" id="IPR000572">
    <property type="entry name" value="OxRdtase_Mopterin-bd_dom"/>
</dbReference>
<evidence type="ECO:0000313" key="5">
    <source>
        <dbReference type="Proteomes" id="UP000198224"/>
    </source>
</evidence>
<dbReference type="GO" id="GO:0043546">
    <property type="term" value="F:molybdopterin cofactor binding"/>
    <property type="evidence" value="ECO:0007669"/>
    <property type="project" value="TreeGrafter"/>
</dbReference>
<dbReference type="GO" id="GO:0006790">
    <property type="term" value="P:sulfur compound metabolic process"/>
    <property type="evidence" value="ECO:0007669"/>
    <property type="project" value="TreeGrafter"/>
</dbReference>
<dbReference type="Proteomes" id="UP000198224">
    <property type="component" value="Chromosome I"/>
</dbReference>
<dbReference type="EMBL" id="LT607409">
    <property type="protein sequence ID" value="SCE89908.1"/>
    <property type="molecule type" value="Genomic_DNA"/>
</dbReference>
<feature type="transmembrane region" description="Helical" evidence="2">
    <location>
        <begin position="94"/>
        <end position="112"/>
    </location>
</feature>
<dbReference type="InterPro" id="IPR036374">
    <property type="entry name" value="OxRdtase_Mopterin-bd_sf"/>
</dbReference>
<feature type="region of interest" description="Disordered" evidence="1">
    <location>
        <begin position="149"/>
        <end position="224"/>
    </location>
</feature>